<protein>
    <submittedName>
        <fullName evidence="5">Uncharacterized protein</fullName>
    </submittedName>
</protein>
<dbReference type="InterPro" id="IPR015943">
    <property type="entry name" value="WD40/YVTN_repeat-like_dom_sf"/>
</dbReference>
<dbReference type="GO" id="GO:0035861">
    <property type="term" value="C:site of double-strand break"/>
    <property type="evidence" value="ECO:0007669"/>
    <property type="project" value="TreeGrafter"/>
</dbReference>
<evidence type="ECO:0000256" key="4">
    <source>
        <dbReference type="SAM" id="MobiDB-lite"/>
    </source>
</evidence>
<dbReference type="Pfam" id="PF00400">
    <property type="entry name" value="WD40"/>
    <property type="match status" value="2"/>
</dbReference>
<feature type="region of interest" description="Disordered" evidence="4">
    <location>
        <begin position="1"/>
        <end position="36"/>
    </location>
</feature>
<dbReference type="PANTHER" id="PTHR16017">
    <property type="entry name" value="GASTRULATION DEFECTIVE PROTEIN 1-RELATED"/>
    <property type="match status" value="1"/>
</dbReference>
<accession>A0A9C7PS91</accession>
<feature type="compositionally biased region" description="Acidic residues" evidence="4">
    <location>
        <begin position="1"/>
        <end position="11"/>
    </location>
</feature>
<reference evidence="5" key="1">
    <citation type="journal article" date="2022" name="Proc. Natl. Acad. Sci. U.S.A.">
        <title>Life cycle and functional genomics of the unicellular red alga Galdieria for elucidating algal and plant evolution and industrial use.</title>
        <authorList>
            <person name="Hirooka S."/>
            <person name="Itabashi T."/>
            <person name="Ichinose T.M."/>
            <person name="Onuma R."/>
            <person name="Fujiwara T."/>
            <person name="Yamashita S."/>
            <person name="Jong L.W."/>
            <person name="Tomita R."/>
            <person name="Iwane A.H."/>
            <person name="Miyagishima S.Y."/>
        </authorList>
    </citation>
    <scope>NUCLEOTIDE SEQUENCE</scope>
    <source>
        <strain evidence="5">NBRC 102759</strain>
    </source>
</reference>
<dbReference type="InterPro" id="IPR051858">
    <property type="entry name" value="WD_repeat_GAD-1"/>
</dbReference>
<proteinExistence type="predicted"/>
<name>A0A9C7PS91_9RHOD</name>
<organism evidence="5 6">
    <name type="scientific">Galdieria partita</name>
    <dbReference type="NCBI Taxonomy" id="83374"/>
    <lineage>
        <taxon>Eukaryota</taxon>
        <taxon>Rhodophyta</taxon>
        <taxon>Bangiophyceae</taxon>
        <taxon>Galdieriales</taxon>
        <taxon>Galdieriaceae</taxon>
        <taxon>Galdieria</taxon>
    </lineage>
</organism>
<evidence type="ECO:0000313" key="5">
    <source>
        <dbReference type="EMBL" id="GJQ09304.1"/>
    </source>
</evidence>
<dbReference type="PANTHER" id="PTHR16017:SF0">
    <property type="entry name" value="WD REPEAT-CONTAINING PROTEIN 70"/>
    <property type="match status" value="1"/>
</dbReference>
<dbReference type="PROSITE" id="PS00678">
    <property type="entry name" value="WD_REPEATS_1"/>
    <property type="match status" value="1"/>
</dbReference>
<evidence type="ECO:0000256" key="1">
    <source>
        <dbReference type="ARBA" id="ARBA00022574"/>
    </source>
</evidence>
<feature type="repeat" description="WD" evidence="3">
    <location>
        <begin position="51"/>
        <end position="92"/>
    </location>
</feature>
<evidence type="ECO:0000313" key="6">
    <source>
        <dbReference type="Proteomes" id="UP001061958"/>
    </source>
</evidence>
<dbReference type="OrthoDB" id="10264376at2759"/>
<sequence>MTDLEQAEVDTAEITSESSEGDISSESLSEDLHESTTEVGVNLPVSHVANLEGHRATVSTISVEPSGVRLATGSNDTTLKLWDFATMTSRLKYFASIEPLGAYPIRLVEFSPTGSSILVIGGSSRAKILTRDGEDIAETPQGDMYLVSMKNTKGHIASLLYGNWNPTRNDMFGTSSTDGTIRLWILRKTASVEQGSVLTLKAKNGKKNTCPSFRFANDGKRLFCACEDGSLKVYDPGSTTVRPIEEVANVQKFNNVQGIATDLQIAKDDLTLITRTTNGCLFMWDCRRLEEPLTVFENLPNSNDATSCIFSPNGEYICTATSDISKRGNSSIVFFSRASVSRCFDVAVPSRQGAAVALCWSSALNQIFYGSTSGSITGLYSPETSKKGLLLCVSKPEKREEGSIANIGAGEIFLPNALPMYQTEFLPNGLPMTEANKKNKLRKDPVLTKKPAVPSGPRPDLVGKTTLSSHFMQSHVKKAWADEDPREALLRYEEAAKSKPVFTGRAYEYQDKVILAEKTAEQEQEEQWERLKKRRLPSKTS</sequence>
<evidence type="ECO:0000256" key="3">
    <source>
        <dbReference type="PROSITE-ProRule" id="PRU00221"/>
    </source>
</evidence>
<feature type="compositionally biased region" description="Low complexity" evidence="4">
    <location>
        <begin position="13"/>
        <end position="27"/>
    </location>
</feature>
<keyword evidence="2" id="KW-0677">Repeat</keyword>
<keyword evidence="6" id="KW-1185">Reference proteome</keyword>
<dbReference type="SUPFAM" id="SSF50978">
    <property type="entry name" value="WD40 repeat-like"/>
    <property type="match status" value="1"/>
</dbReference>
<dbReference type="PROSITE" id="PS50082">
    <property type="entry name" value="WD_REPEATS_2"/>
    <property type="match status" value="2"/>
</dbReference>
<dbReference type="SMART" id="SM00320">
    <property type="entry name" value="WD40"/>
    <property type="match status" value="5"/>
</dbReference>
<dbReference type="Gene3D" id="2.130.10.10">
    <property type="entry name" value="YVTN repeat-like/Quinoprotein amine dehydrogenase"/>
    <property type="match status" value="2"/>
</dbReference>
<comment type="caution">
    <text evidence="5">The sequence shown here is derived from an EMBL/GenBank/DDBJ whole genome shotgun (WGS) entry which is preliminary data.</text>
</comment>
<dbReference type="InterPro" id="IPR036322">
    <property type="entry name" value="WD40_repeat_dom_sf"/>
</dbReference>
<gene>
    <name evidence="5" type="ORF">GpartN1_g1095.t1</name>
</gene>
<dbReference type="InterPro" id="IPR019775">
    <property type="entry name" value="WD40_repeat_CS"/>
</dbReference>
<feature type="repeat" description="WD" evidence="3">
    <location>
        <begin position="152"/>
        <end position="194"/>
    </location>
</feature>
<dbReference type="GO" id="GO:0005634">
    <property type="term" value="C:nucleus"/>
    <property type="evidence" value="ECO:0007669"/>
    <property type="project" value="TreeGrafter"/>
</dbReference>
<keyword evidence="1 3" id="KW-0853">WD repeat</keyword>
<dbReference type="Proteomes" id="UP001061958">
    <property type="component" value="Unassembled WGS sequence"/>
</dbReference>
<dbReference type="PROSITE" id="PS50294">
    <property type="entry name" value="WD_REPEATS_REGION"/>
    <property type="match status" value="1"/>
</dbReference>
<evidence type="ECO:0000256" key="2">
    <source>
        <dbReference type="ARBA" id="ARBA00022737"/>
    </source>
</evidence>
<reference evidence="5" key="2">
    <citation type="submission" date="2022-01" db="EMBL/GenBank/DDBJ databases">
        <authorList>
            <person name="Hirooka S."/>
            <person name="Miyagishima S.Y."/>
        </authorList>
    </citation>
    <scope>NUCLEOTIDE SEQUENCE</scope>
    <source>
        <strain evidence="5">NBRC 102759</strain>
    </source>
</reference>
<dbReference type="EMBL" id="BQMJ01000008">
    <property type="protein sequence ID" value="GJQ09304.1"/>
    <property type="molecule type" value="Genomic_DNA"/>
</dbReference>
<dbReference type="InterPro" id="IPR001680">
    <property type="entry name" value="WD40_rpt"/>
</dbReference>
<dbReference type="AlphaFoldDB" id="A0A9C7PS91"/>